<dbReference type="InParanoid" id="A0A2K1JRF8"/>
<organism evidence="1">
    <name type="scientific">Physcomitrium patens</name>
    <name type="common">Spreading-leaved earth moss</name>
    <name type="synonym">Physcomitrella patens</name>
    <dbReference type="NCBI Taxonomy" id="3218"/>
    <lineage>
        <taxon>Eukaryota</taxon>
        <taxon>Viridiplantae</taxon>
        <taxon>Streptophyta</taxon>
        <taxon>Embryophyta</taxon>
        <taxon>Bryophyta</taxon>
        <taxon>Bryophytina</taxon>
        <taxon>Bryopsida</taxon>
        <taxon>Funariidae</taxon>
        <taxon>Funariales</taxon>
        <taxon>Funariaceae</taxon>
        <taxon>Physcomitrium</taxon>
    </lineage>
</organism>
<reference evidence="1 3" key="2">
    <citation type="journal article" date="2018" name="Plant J.">
        <title>The Physcomitrella patens chromosome-scale assembly reveals moss genome structure and evolution.</title>
        <authorList>
            <person name="Lang D."/>
            <person name="Ullrich K.K."/>
            <person name="Murat F."/>
            <person name="Fuchs J."/>
            <person name="Jenkins J."/>
            <person name="Haas F.B."/>
            <person name="Piednoel M."/>
            <person name="Gundlach H."/>
            <person name="Van Bel M."/>
            <person name="Meyberg R."/>
            <person name="Vives C."/>
            <person name="Morata J."/>
            <person name="Symeonidi A."/>
            <person name="Hiss M."/>
            <person name="Muchero W."/>
            <person name="Kamisugi Y."/>
            <person name="Saleh O."/>
            <person name="Blanc G."/>
            <person name="Decker E.L."/>
            <person name="van Gessel N."/>
            <person name="Grimwood J."/>
            <person name="Hayes R.D."/>
            <person name="Graham S.W."/>
            <person name="Gunter L.E."/>
            <person name="McDaniel S.F."/>
            <person name="Hoernstein S.N.W."/>
            <person name="Larsson A."/>
            <person name="Li F.W."/>
            <person name="Perroud P.F."/>
            <person name="Phillips J."/>
            <person name="Ranjan P."/>
            <person name="Rokshar D.S."/>
            <person name="Rothfels C.J."/>
            <person name="Schneider L."/>
            <person name="Shu S."/>
            <person name="Stevenson D.W."/>
            <person name="Thummler F."/>
            <person name="Tillich M."/>
            <person name="Villarreal Aguilar J.C."/>
            <person name="Widiez T."/>
            <person name="Wong G.K."/>
            <person name="Wymore A."/>
            <person name="Zhang Y."/>
            <person name="Zimmer A.D."/>
            <person name="Quatrano R.S."/>
            <person name="Mayer K.F.X."/>
            <person name="Goodstein D."/>
            <person name="Casacuberta J.M."/>
            <person name="Vandepoele K."/>
            <person name="Reski R."/>
            <person name="Cuming A.C."/>
            <person name="Tuskan G.A."/>
            <person name="Maumus F."/>
            <person name="Salse J."/>
            <person name="Schmutz J."/>
            <person name="Rensing S.A."/>
        </authorList>
    </citation>
    <scope>NUCLEOTIDE SEQUENCE [LARGE SCALE GENOMIC DNA]</scope>
    <source>
        <strain evidence="2 3">cv. Gransden 2004</strain>
    </source>
</reference>
<accession>A0A2K1JRF8</accession>
<dbReference type="EnsemblPlants" id="Pp3c12_19400V3.3">
    <property type="protein sequence ID" value="Pp3c12_19400V3.3"/>
    <property type="gene ID" value="Pp3c12_19400"/>
</dbReference>
<dbReference type="FunCoup" id="A0A2K1JRF8">
    <property type="interactions" value="619"/>
</dbReference>
<evidence type="ECO:0000313" key="3">
    <source>
        <dbReference type="Proteomes" id="UP000006727"/>
    </source>
</evidence>
<dbReference type="Gramene" id="Pp3c12_19400V3.1">
    <property type="protein sequence ID" value="Pp3c12_19400V3.1"/>
    <property type="gene ID" value="Pp3c12_19400"/>
</dbReference>
<dbReference type="EnsemblPlants" id="Pp3c12_19400V3.2">
    <property type="protein sequence ID" value="Pp3c12_19400V3.2"/>
    <property type="gene ID" value="Pp3c12_19400"/>
</dbReference>
<evidence type="ECO:0000313" key="1">
    <source>
        <dbReference type="EMBL" id="PNR44118.1"/>
    </source>
</evidence>
<name>A0A2K1JRF8_PHYPA</name>
<dbReference type="Gramene" id="Pp3c12_19400V3.2">
    <property type="protein sequence ID" value="Pp3c12_19400V3.2"/>
    <property type="gene ID" value="Pp3c12_19400"/>
</dbReference>
<keyword evidence="3" id="KW-1185">Reference proteome</keyword>
<dbReference type="PANTHER" id="PTHR36397:SF1">
    <property type="entry name" value="OS04G0482900 PROTEIN"/>
    <property type="match status" value="1"/>
</dbReference>
<dbReference type="EnsemblPlants" id="Pp3c12_19400V3.1">
    <property type="protein sequence ID" value="Pp3c12_19400V3.1"/>
    <property type="gene ID" value="Pp3c12_19400"/>
</dbReference>
<dbReference type="PANTHER" id="PTHR36397">
    <property type="entry name" value="OSJNBA0081L15.1 PROTEIN"/>
    <property type="match status" value="1"/>
</dbReference>
<dbReference type="PaxDb" id="3218-PP1S46_66V6.1"/>
<reference evidence="1 3" key="1">
    <citation type="journal article" date="2008" name="Science">
        <title>The Physcomitrella genome reveals evolutionary insights into the conquest of land by plants.</title>
        <authorList>
            <person name="Rensing S."/>
            <person name="Lang D."/>
            <person name="Zimmer A."/>
            <person name="Terry A."/>
            <person name="Salamov A."/>
            <person name="Shapiro H."/>
            <person name="Nishiyama T."/>
            <person name="Perroud P.-F."/>
            <person name="Lindquist E."/>
            <person name="Kamisugi Y."/>
            <person name="Tanahashi T."/>
            <person name="Sakakibara K."/>
            <person name="Fujita T."/>
            <person name="Oishi K."/>
            <person name="Shin-I T."/>
            <person name="Kuroki Y."/>
            <person name="Toyoda A."/>
            <person name="Suzuki Y."/>
            <person name="Hashimoto A."/>
            <person name="Yamaguchi K."/>
            <person name="Sugano A."/>
            <person name="Kohara Y."/>
            <person name="Fujiyama A."/>
            <person name="Anterola A."/>
            <person name="Aoki S."/>
            <person name="Ashton N."/>
            <person name="Barbazuk W.B."/>
            <person name="Barker E."/>
            <person name="Bennetzen J."/>
            <person name="Bezanilla M."/>
            <person name="Blankenship R."/>
            <person name="Cho S.H."/>
            <person name="Dutcher S."/>
            <person name="Estelle M."/>
            <person name="Fawcett J.A."/>
            <person name="Gundlach H."/>
            <person name="Hanada K."/>
            <person name="Heyl A."/>
            <person name="Hicks K.A."/>
            <person name="Hugh J."/>
            <person name="Lohr M."/>
            <person name="Mayer K."/>
            <person name="Melkozernov A."/>
            <person name="Murata T."/>
            <person name="Nelson D."/>
            <person name="Pils B."/>
            <person name="Prigge M."/>
            <person name="Reiss B."/>
            <person name="Renner T."/>
            <person name="Rombauts S."/>
            <person name="Rushton P."/>
            <person name="Sanderfoot A."/>
            <person name="Schween G."/>
            <person name="Shiu S.-H."/>
            <person name="Stueber K."/>
            <person name="Theodoulou F.L."/>
            <person name="Tu H."/>
            <person name="Van de Peer Y."/>
            <person name="Verrier P.J."/>
            <person name="Waters E."/>
            <person name="Wood A."/>
            <person name="Yang L."/>
            <person name="Cove D."/>
            <person name="Cuming A."/>
            <person name="Hasebe M."/>
            <person name="Lucas S."/>
            <person name="Mishler D.B."/>
            <person name="Reski R."/>
            <person name="Grigoriev I."/>
            <person name="Quatrano R.S."/>
            <person name="Boore J.L."/>
        </authorList>
    </citation>
    <scope>NUCLEOTIDE SEQUENCE [LARGE SCALE GENOMIC DNA]</scope>
    <source>
        <strain evidence="2 3">cv. Gransden 2004</strain>
    </source>
</reference>
<gene>
    <name evidence="1" type="ORF">PHYPA_016502</name>
</gene>
<reference evidence="2" key="3">
    <citation type="submission" date="2020-12" db="UniProtKB">
        <authorList>
            <consortium name="EnsemblPlants"/>
        </authorList>
    </citation>
    <scope>IDENTIFICATION</scope>
</reference>
<proteinExistence type="predicted"/>
<dbReference type="EMBL" id="ABEU02000012">
    <property type="protein sequence ID" value="PNR44118.1"/>
    <property type="molecule type" value="Genomic_DNA"/>
</dbReference>
<dbReference type="AlphaFoldDB" id="A0A2K1JRF8"/>
<dbReference type="Gramene" id="Pp3c12_19400V3.3">
    <property type="protein sequence ID" value="Pp3c12_19400V3.3"/>
    <property type="gene ID" value="Pp3c12_19400"/>
</dbReference>
<dbReference type="OMA" id="EVSCSRK"/>
<dbReference type="Proteomes" id="UP000006727">
    <property type="component" value="Chromosome 12"/>
</dbReference>
<evidence type="ECO:0000313" key="2">
    <source>
        <dbReference type="EnsemblPlants" id="Pp3c12_19400V3.1"/>
    </source>
</evidence>
<sequence>MACGSRCVSSPLHLGAFGNSSIKGLNPYSSTSLPSSSSSSSPPSVVEVVCKKRERGERGDRETFAPYYVTVITPPPRNLGIHSLPPNTQCGETVEVKGEPYVVSGVTYRYQLRRGKYQPSEKRLDVQSLGRYFVNLYFDNLLDTS</sequence>
<protein>
    <submittedName>
        <fullName evidence="1 2">Uncharacterized protein</fullName>
    </submittedName>
</protein>